<accession>A0A2P6MU37</accession>
<feature type="non-terminal residue" evidence="1">
    <location>
        <position position="236"/>
    </location>
</feature>
<proteinExistence type="predicted"/>
<sequence length="236" mass="25372">MSFAASRKAGTTLLTSTPSLAETPGENSCLTSPIVLNHLFKICTSVRIPLPLLPPGDRHEGTLPISHGFARLKSPLVTAASVSLYFCLSRVCNVRRPLVYFELHKSESVFHHSRGPFEHSLGNNTSNLTSTPAVDVGVGLHFLTVTSDLIHRLFADLRHLQLSKKMNPALKVLDDALKNRPIPSSFDAVKGAPEAERSSVVNENIPNITATDRATILTAWKNAVQDAGPAQGAAPA</sequence>
<evidence type="ECO:0000313" key="2">
    <source>
        <dbReference type="Proteomes" id="UP000241769"/>
    </source>
</evidence>
<protein>
    <submittedName>
        <fullName evidence="1">Uncharacterized protein</fullName>
    </submittedName>
</protein>
<keyword evidence="2" id="KW-1185">Reference proteome</keyword>
<comment type="caution">
    <text evidence="1">The sequence shown here is derived from an EMBL/GenBank/DDBJ whole genome shotgun (WGS) entry which is preliminary data.</text>
</comment>
<dbReference type="InParanoid" id="A0A2P6MU37"/>
<organism evidence="1 2">
    <name type="scientific">Planoprotostelium fungivorum</name>
    <dbReference type="NCBI Taxonomy" id="1890364"/>
    <lineage>
        <taxon>Eukaryota</taxon>
        <taxon>Amoebozoa</taxon>
        <taxon>Evosea</taxon>
        <taxon>Variosea</taxon>
        <taxon>Cavosteliida</taxon>
        <taxon>Cavosteliaceae</taxon>
        <taxon>Planoprotostelium</taxon>
    </lineage>
</organism>
<evidence type="ECO:0000313" key="1">
    <source>
        <dbReference type="EMBL" id="PRP75207.1"/>
    </source>
</evidence>
<name>A0A2P6MU37_9EUKA</name>
<gene>
    <name evidence="1" type="ORF">PROFUN_15849</name>
</gene>
<reference evidence="1 2" key="1">
    <citation type="journal article" date="2018" name="Genome Biol. Evol.">
        <title>Multiple Roots of Fruiting Body Formation in Amoebozoa.</title>
        <authorList>
            <person name="Hillmann F."/>
            <person name="Forbes G."/>
            <person name="Novohradska S."/>
            <person name="Ferling I."/>
            <person name="Riege K."/>
            <person name="Groth M."/>
            <person name="Westermann M."/>
            <person name="Marz M."/>
            <person name="Spaller T."/>
            <person name="Winckler T."/>
            <person name="Schaap P."/>
            <person name="Glockner G."/>
        </authorList>
    </citation>
    <scope>NUCLEOTIDE SEQUENCE [LARGE SCALE GENOMIC DNA]</scope>
    <source>
        <strain evidence="1 2">Jena</strain>
    </source>
</reference>
<dbReference type="EMBL" id="MDYQ01000409">
    <property type="protein sequence ID" value="PRP75207.1"/>
    <property type="molecule type" value="Genomic_DNA"/>
</dbReference>
<dbReference type="AlphaFoldDB" id="A0A2P6MU37"/>
<dbReference type="Proteomes" id="UP000241769">
    <property type="component" value="Unassembled WGS sequence"/>
</dbReference>